<comment type="similarity">
    <text evidence="1">Belongs to the glycosyl hydrolase 25 family.</text>
</comment>
<dbReference type="GO" id="GO:0009253">
    <property type="term" value="P:peptidoglycan catabolic process"/>
    <property type="evidence" value="ECO:0007669"/>
    <property type="project" value="InterPro"/>
</dbReference>
<dbReference type="InterPro" id="IPR017853">
    <property type="entry name" value="GH"/>
</dbReference>
<protein>
    <recommendedName>
        <fullName evidence="6">Lysozyme</fullName>
    </recommendedName>
</protein>
<dbReference type="Gene3D" id="3.20.20.80">
    <property type="entry name" value="Glycosidases"/>
    <property type="match status" value="1"/>
</dbReference>
<organism evidence="4 5">
    <name type="scientific">Rhodoblastus sphagnicola</name>
    <dbReference type="NCBI Taxonomy" id="333368"/>
    <lineage>
        <taxon>Bacteria</taxon>
        <taxon>Pseudomonadati</taxon>
        <taxon>Pseudomonadota</taxon>
        <taxon>Alphaproteobacteria</taxon>
        <taxon>Hyphomicrobiales</taxon>
        <taxon>Rhodoblastaceae</taxon>
        <taxon>Rhodoblastus</taxon>
    </lineage>
</organism>
<dbReference type="Pfam" id="PF01183">
    <property type="entry name" value="Glyco_hydro_25"/>
    <property type="match status" value="1"/>
</dbReference>
<evidence type="ECO:0000313" key="5">
    <source>
        <dbReference type="Proteomes" id="UP000239089"/>
    </source>
</evidence>
<dbReference type="SUPFAM" id="SSF51445">
    <property type="entry name" value="(Trans)glycosidases"/>
    <property type="match status" value="1"/>
</dbReference>
<comment type="caution">
    <text evidence="4">The sequence shown here is derived from an EMBL/GenBank/DDBJ whole genome shotgun (WGS) entry which is preliminary data.</text>
</comment>
<evidence type="ECO:0000313" key="4">
    <source>
        <dbReference type="EMBL" id="PPQ31189.1"/>
    </source>
</evidence>
<evidence type="ECO:0000256" key="2">
    <source>
        <dbReference type="ARBA" id="ARBA00022801"/>
    </source>
</evidence>
<keyword evidence="2" id="KW-0378">Hydrolase</keyword>
<name>A0A2S6N9A5_9HYPH</name>
<dbReference type="GO" id="GO:0016052">
    <property type="term" value="P:carbohydrate catabolic process"/>
    <property type="evidence" value="ECO:0007669"/>
    <property type="project" value="TreeGrafter"/>
</dbReference>
<keyword evidence="5" id="KW-1185">Reference proteome</keyword>
<accession>A0A2S6N9A5</accession>
<dbReference type="PROSITE" id="PS51904">
    <property type="entry name" value="GLYCOSYL_HYDROL_F25_2"/>
    <property type="match status" value="1"/>
</dbReference>
<gene>
    <name evidence="4" type="ORF">CCR94_09950</name>
</gene>
<dbReference type="Proteomes" id="UP000239089">
    <property type="component" value="Unassembled WGS sequence"/>
</dbReference>
<reference evidence="4 5" key="1">
    <citation type="journal article" date="2018" name="Arch. Microbiol.">
        <title>New insights into the metabolic potential of the phototrophic purple bacterium Rhodopila globiformis DSM 161(T) from its draft genome sequence and evidence for a vanadium-dependent nitrogenase.</title>
        <authorList>
            <person name="Imhoff J.F."/>
            <person name="Rahn T."/>
            <person name="Kunzel S."/>
            <person name="Neulinger S.C."/>
        </authorList>
    </citation>
    <scope>NUCLEOTIDE SEQUENCE [LARGE SCALE GENOMIC DNA]</scope>
    <source>
        <strain evidence="4 5">DSM 16996</strain>
    </source>
</reference>
<evidence type="ECO:0000256" key="3">
    <source>
        <dbReference type="ARBA" id="ARBA00023295"/>
    </source>
</evidence>
<dbReference type="CDD" id="cd06413">
    <property type="entry name" value="GH25_muramidase_1"/>
    <property type="match status" value="1"/>
</dbReference>
<dbReference type="InterPro" id="IPR018077">
    <property type="entry name" value="Glyco_hydro_fam25_subgr"/>
</dbReference>
<sequence length="281" mass="31812">MNNLSKHFAPKALAPKALALFGAVGVALALAGCGGPSPLLMSESTGKLSGQRPGYFKETEATRLAQDFPVHGVDVSKYQGNVDWMAVAEGGVNFAYIKATEGGDRLDPKFFQNWNGAKAAGLPHGAYHFVYWCRPWQEEMAWFERNVPREADALPPVLDVEATPTSSTCPRRLEKQQTLQEIRAMLAEMERFYGKKPIIYTTVDFHEAIFSDGELSDYPMWIRSTKHHPKVRYGNRAWHFWQYQSDAWVRGIPTRVDRNAFYGDTVDWRNWLKTNSFASTK</sequence>
<dbReference type="RefSeq" id="WP_104507747.1">
    <property type="nucleotide sequence ID" value="NZ_JACIGC010000001.1"/>
</dbReference>
<dbReference type="AlphaFoldDB" id="A0A2S6N9A5"/>
<evidence type="ECO:0008006" key="6">
    <source>
        <dbReference type="Google" id="ProtNLM"/>
    </source>
</evidence>
<dbReference type="InterPro" id="IPR002053">
    <property type="entry name" value="Glyco_hydro_25"/>
</dbReference>
<dbReference type="GO" id="GO:0016998">
    <property type="term" value="P:cell wall macromolecule catabolic process"/>
    <property type="evidence" value="ECO:0007669"/>
    <property type="project" value="InterPro"/>
</dbReference>
<keyword evidence="3" id="KW-0326">Glycosidase</keyword>
<dbReference type="OrthoDB" id="9798192at2"/>
<dbReference type="EMBL" id="NHSJ01000063">
    <property type="protein sequence ID" value="PPQ31189.1"/>
    <property type="molecule type" value="Genomic_DNA"/>
</dbReference>
<evidence type="ECO:0000256" key="1">
    <source>
        <dbReference type="ARBA" id="ARBA00010646"/>
    </source>
</evidence>
<dbReference type="PANTHER" id="PTHR34135:SF2">
    <property type="entry name" value="LYSOZYME"/>
    <property type="match status" value="1"/>
</dbReference>
<dbReference type="SMART" id="SM00641">
    <property type="entry name" value="Glyco_25"/>
    <property type="match status" value="1"/>
</dbReference>
<proteinExistence type="inferred from homology"/>
<dbReference type="GO" id="GO:0003796">
    <property type="term" value="F:lysozyme activity"/>
    <property type="evidence" value="ECO:0007669"/>
    <property type="project" value="InterPro"/>
</dbReference>
<dbReference type="PANTHER" id="PTHR34135">
    <property type="entry name" value="LYSOZYME"/>
    <property type="match status" value="1"/>
</dbReference>
<dbReference type="PROSITE" id="PS51257">
    <property type="entry name" value="PROKAR_LIPOPROTEIN"/>
    <property type="match status" value="1"/>
</dbReference>